<evidence type="ECO:0000256" key="4">
    <source>
        <dbReference type="ARBA" id="ARBA00022833"/>
    </source>
</evidence>
<sequence>MMKYLFITFYFCLLLLSGCENANLQTVTNAGIDAVKGALTITDKDVQEIASQAAQYSDKKHSLATPESKYAKRLNKLVGRNFQDVDVKFDYGVYITPEVNAFAMANGTIRLYSGLMDMLNDGELRFIIGHEMGHVMKKHIRKKIQLAYAARAVRKGIASQNSISGE</sequence>
<dbReference type="PROSITE" id="PS51257">
    <property type="entry name" value="PROKAR_LIPOPROTEIN"/>
    <property type="match status" value="1"/>
</dbReference>
<keyword evidence="5 6" id="KW-0482">Metalloprotease</keyword>
<gene>
    <name evidence="9" type="ORF">N47_J03650</name>
</gene>
<dbReference type="MEROPS" id="M48.022"/>
<evidence type="ECO:0000256" key="1">
    <source>
        <dbReference type="ARBA" id="ARBA00022670"/>
    </source>
</evidence>
<evidence type="ECO:0000256" key="7">
    <source>
        <dbReference type="SAM" id="SignalP"/>
    </source>
</evidence>
<comment type="similarity">
    <text evidence="6">Belongs to the peptidase M48 family.</text>
</comment>
<dbReference type="PANTHER" id="PTHR22726">
    <property type="entry name" value="METALLOENDOPEPTIDASE OMA1"/>
    <property type="match status" value="1"/>
</dbReference>
<evidence type="ECO:0000256" key="3">
    <source>
        <dbReference type="ARBA" id="ARBA00022801"/>
    </source>
</evidence>
<evidence type="ECO:0000256" key="2">
    <source>
        <dbReference type="ARBA" id="ARBA00022723"/>
    </source>
</evidence>
<keyword evidence="2" id="KW-0479">Metal-binding</keyword>
<feature type="chain" id="PRO_5003154910" evidence="7">
    <location>
        <begin position="23"/>
        <end position="166"/>
    </location>
</feature>
<organism evidence="9">
    <name type="scientific">uncultured Desulfobacterium sp</name>
    <dbReference type="NCBI Taxonomy" id="201089"/>
    <lineage>
        <taxon>Bacteria</taxon>
        <taxon>Pseudomonadati</taxon>
        <taxon>Thermodesulfobacteriota</taxon>
        <taxon>Desulfobacteria</taxon>
        <taxon>Desulfobacterales</taxon>
        <taxon>Desulfobacteriaceae</taxon>
        <taxon>Desulfobacterium</taxon>
        <taxon>environmental samples</taxon>
    </lineage>
</organism>
<proteinExistence type="inferred from homology"/>
<feature type="signal peptide" evidence="7">
    <location>
        <begin position="1"/>
        <end position="22"/>
    </location>
</feature>
<keyword evidence="4 6" id="KW-0862">Zinc</keyword>
<comment type="cofactor">
    <cofactor evidence="6">
        <name>Zn(2+)</name>
        <dbReference type="ChEBI" id="CHEBI:29105"/>
    </cofactor>
    <text evidence="6">Binds 1 zinc ion per subunit.</text>
</comment>
<dbReference type="GO" id="GO:0046872">
    <property type="term" value="F:metal ion binding"/>
    <property type="evidence" value="ECO:0007669"/>
    <property type="project" value="UniProtKB-KW"/>
</dbReference>
<dbReference type="GO" id="GO:0051603">
    <property type="term" value="P:proteolysis involved in protein catabolic process"/>
    <property type="evidence" value="ECO:0007669"/>
    <property type="project" value="TreeGrafter"/>
</dbReference>
<evidence type="ECO:0000256" key="6">
    <source>
        <dbReference type="RuleBase" id="RU003983"/>
    </source>
</evidence>
<name>E1YFP0_9BACT</name>
<dbReference type="GO" id="GO:0004222">
    <property type="term" value="F:metalloendopeptidase activity"/>
    <property type="evidence" value="ECO:0007669"/>
    <property type="project" value="InterPro"/>
</dbReference>
<dbReference type="AlphaFoldDB" id="E1YFP0"/>
<evidence type="ECO:0000259" key="8">
    <source>
        <dbReference type="Pfam" id="PF01435"/>
    </source>
</evidence>
<evidence type="ECO:0000256" key="5">
    <source>
        <dbReference type="ARBA" id="ARBA00023049"/>
    </source>
</evidence>
<dbReference type="PANTHER" id="PTHR22726:SF8">
    <property type="entry name" value="METALLOPROTEASE YCAL"/>
    <property type="match status" value="1"/>
</dbReference>
<reference evidence="9" key="1">
    <citation type="journal article" date="2011" name="Environ. Microbiol.">
        <title>Genomic insights into the metabolic potential of the polycyclic aromatic hydrocarbon degrading sulfate-reducing Deltaproteobacterium N47.</title>
        <authorList>
            <person name="Bergmann F."/>
            <person name="Selesi D."/>
            <person name="Weinmaier T."/>
            <person name="Tischler P."/>
            <person name="Rattei T."/>
            <person name="Meckenstock R.U."/>
        </authorList>
    </citation>
    <scope>NUCLEOTIDE SEQUENCE</scope>
</reference>
<dbReference type="InterPro" id="IPR001915">
    <property type="entry name" value="Peptidase_M48"/>
</dbReference>
<feature type="domain" description="Peptidase M48" evidence="8">
    <location>
        <begin position="91"/>
        <end position="150"/>
    </location>
</feature>
<dbReference type="EMBL" id="FR695872">
    <property type="protein sequence ID" value="CBX29384.1"/>
    <property type="molecule type" value="Genomic_DNA"/>
</dbReference>
<dbReference type="Gene3D" id="3.30.2010.10">
    <property type="entry name" value="Metalloproteases ('zincins'), catalytic domain"/>
    <property type="match status" value="1"/>
</dbReference>
<protein>
    <submittedName>
        <fullName evidence="9">Uncharacterized metalloprotease yggG</fullName>
    </submittedName>
</protein>
<dbReference type="GO" id="GO:0016020">
    <property type="term" value="C:membrane"/>
    <property type="evidence" value="ECO:0007669"/>
    <property type="project" value="TreeGrafter"/>
</dbReference>
<keyword evidence="7" id="KW-0732">Signal</keyword>
<dbReference type="InterPro" id="IPR051156">
    <property type="entry name" value="Mito/Outer_Membr_Metalloprot"/>
</dbReference>
<dbReference type="Pfam" id="PF01435">
    <property type="entry name" value="Peptidase_M48"/>
    <property type="match status" value="1"/>
</dbReference>
<keyword evidence="3 6" id="KW-0378">Hydrolase</keyword>
<keyword evidence="1 6" id="KW-0645">Protease</keyword>
<accession>E1YFP0</accession>
<evidence type="ECO:0000313" key="9">
    <source>
        <dbReference type="EMBL" id="CBX29384.1"/>
    </source>
</evidence>